<dbReference type="Gene3D" id="1.10.510.10">
    <property type="entry name" value="Transferase(Phosphotransferase) domain 1"/>
    <property type="match status" value="2"/>
</dbReference>
<dbReference type="EMBL" id="JAHRIO010060159">
    <property type="protein sequence ID" value="MEQ2177523.1"/>
    <property type="molecule type" value="Genomic_DNA"/>
</dbReference>
<gene>
    <name evidence="9" type="ORF">GOODEAATRI_004472</name>
</gene>
<dbReference type="PROSITE" id="PS50011">
    <property type="entry name" value="PROTEIN_KINASE_DOM"/>
    <property type="match status" value="1"/>
</dbReference>
<keyword evidence="5 6" id="KW-0067">ATP-binding</keyword>
<comment type="caution">
    <text evidence="9">The sequence shown here is derived from an EMBL/GenBank/DDBJ whole genome shotgun (WGS) entry which is preliminary data.</text>
</comment>
<keyword evidence="1" id="KW-0723">Serine/threonine-protein kinase</keyword>
<dbReference type="PANTHER" id="PTHR24058">
    <property type="entry name" value="DUAL SPECIFICITY PROTEIN KINASE"/>
    <property type="match status" value="1"/>
</dbReference>
<sequence>MSEFFWVIFTDQAEKQTVSLCSSPTSALGKSSSGTSRHTGEVHHGNNTSRALEHRPPPKTYVIGINYGIAFPNNVVPSSTGADLGRPNRGRQVGETEQWTLQTAGIQQAGSWERLGAGPAESQDQQSVDQSFEIEGAGLNCTLLTKACLGAEGEEARNRRAQVKGGYTSLLDSGASQICEEKTGEGGEQQQESNRIRTMQIVEDVPALPSLPVPVVMLQTSTGNNADTVRVGGGGALTTQHSWVGAVTGLGVGVDGTEISTNGSNEVVAGATVNRNGSGDGDYQLVQHEVLYSPKNSYEVLEFLGRGTFGQVVKCWKRGTNEVVAIKILKNHPSYARQGQIEHRSHTCLAFEMLEQNLYDFLKQNKFSPLPLKIIRPILQQVATALKKLKDLGLIHADLKPENIMLVDPSRQPYRVKVIDFGSASHVSKAVCSTYLQSRYYSSVGNTEIMVQFKNRLALNLREVTEDTRGQGRITLKKWVLLPNFIEVVHLVKNLVNWGRPKSSTFMGKNHSSSPSDLLVKIIAVCAKSSPRFSMLAMFDCVAAMTAGPDELCLQALKNRRSDIPGYTSLCLTSVILTDALWKVGAIVGRGTKELVTRFLLLPPCRAPEIILGLPFCEAIDMWSLGCVIAELFLGWPLYPGALEYDQVNLVLSPDGSDMQAEKADRLEFVSLLKTMLLIDAEDRTIPTSVLNHPFLTMTHLLDYPHSNHVQSSFRIMDMCHSRSSSAVFDALNQNTIHLSRPSLAPTGSSGLPMGYGNIQVHTQVGNHIPLSDMKALPHSSHYNTVMQQPLLTNQMPALSAHQPINIGIAHVVWPQPANKQNRQGHNSNMQISACRSPKMADIVGQAVAGRGQPQREAPLVESRRLEIQKTIVGKDGTEFKENCFKETTASGNRREYVPRHPQRDVAVLMADTPSPDPSVISIRSDLSDEEDQVVNEGRQGMSEDDSHESGCDTVEGSPSSDTTTSRHGNSAYRYLNNNNRSPLAAVLAPLTSPSEQDRSPRGIRTMIVPPMRVQSNSTIHNMQEPVQRTVSESWSRSKGRCSLIGQQSTASSVHLLSSAPMLSRQQKLTGQQHHLGFGQGIGFPLWGL</sequence>
<evidence type="ECO:0000313" key="9">
    <source>
        <dbReference type="EMBL" id="MEQ2177523.1"/>
    </source>
</evidence>
<evidence type="ECO:0000256" key="6">
    <source>
        <dbReference type="PROSITE-ProRule" id="PRU10141"/>
    </source>
</evidence>
<evidence type="ECO:0000256" key="1">
    <source>
        <dbReference type="ARBA" id="ARBA00022527"/>
    </source>
</evidence>
<evidence type="ECO:0000256" key="7">
    <source>
        <dbReference type="SAM" id="MobiDB-lite"/>
    </source>
</evidence>
<name>A0ABV0P495_9TELE</name>
<feature type="region of interest" description="Disordered" evidence="7">
    <location>
        <begin position="23"/>
        <end position="56"/>
    </location>
</feature>
<dbReference type="PROSITE" id="PS00107">
    <property type="entry name" value="PROTEIN_KINASE_ATP"/>
    <property type="match status" value="1"/>
</dbReference>
<dbReference type="InterPro" id="IPR050494">
    <property type="entry name" value="Ser_Thr_dual-spec_kinase"/>
</dbReference>
<feature type="compositionally biased region" description="Polar residues" evidence="7">
    <location>
        <begin position="23"/>
        <end position="37"/>
    </location>
</feature>
<dbReference type="Gene3D" id="3.30.200.20">
    <property type="entry name" value="Phosphorylase Kinase, domain 1"/>
    <property type="match status" value="1"/>
</dbReference>
<evidence type="ECO:0000313" key="10">
    <source>
        <dbReference type="Proteomes" id="UP001476798"/>
    </source>
</evidence>
<keyword evidence="3 6" id="KW-0547">Nucleotide-binding</keyword>
<dbReference type="InterPro" id="IPR000719">
    <property type="entry name" value="Prot_kinase_dom"/>
</dbReference>
<feature type="domain" description="Protein kinase" evidence="8">
    <location>
        <begin position="298"/>
        <end position="696"/>
    </location>
</feature>
<organism evidence="9 10">
    <name type="scientific">Goodea atripinnis</name>
    <dbReference type="NCBI Taxonomy" id="208336"/>
    <lineage>
        <taxon>Eukaryota</taxon>
        <taxon>Metazoa</taxon>
        <taxon>Chordata</taxon>
        <taxon>Craniata</taxon>
        <taxon>Vertebrata</taxon>
        <taxon>Euteleostomi</taxon>
        <taxon>Actinopterygii</taxon>
        <taxon>Neopterygii</taxon>
        <taxon>Teleostei</taxon>
        <taxon>Neoteleostei</taxon>
        <taxon>Acanthomorphata</taxon>
        <taxon>Ovalentaria</taxon>
        <taxon>Atherinomorphae</taxon>
        <taxon>Cyprinodontiformes</taxon>
        <taxon>Goodeidae</taxon>
        <taxon>Goodea</taxon>
    </lineage>
</organism>
<dbReference type="Pfam" id="PF00069">
    <property type="entry name" value="Pkinase"/>
    <property type="match status" value="2"/>
</dbReference>
<keyword evidence="10" id="KW-1185">Reference proteome</keyword>
<accession>A0ABV0P495</accession>
<dbReference type="SUPFAM" id="SSF56112">
    <property type="entry name" value="Protein kinase-like (PK-like)"/>
    <property type="match status" value="1"/>
</dbReference>
<evidence type="ECO:0000256" key="3">
    <source>
        <dbReference type="ARBA" id="ARBA00022741"/>
    </source>
</evidence>
<proteinExistence type="predicted"/>
<dbReference type="PANTHER" id="PTHR24058:SF45">
    <property type="entry name" value="HOMEODOMAIN-INTERACTING PROTEIN KINASE 3"/>
    <property type="match status" value="1"/>
</dbReference>
<evidence type="ECO:0000256" key="5">
    <source>
        <dbReference type="ARBA" id="ARBA00022840"/>
    </source>
</evidence>
<dbReference type="InterPro" id="IPR008271">
    <property type="entry name" value="Ser/Thr_kinase_AS"/>
</dbReference>
<keyword evidence="2" id="KW-0808">Transferase</keyword>
<protein>
    <recommendedName>
        <fullName evidence="8">Protein kinase domain-containing protein</fullName>
    </recommendedName>
</protein>
<keyword evidence="4" id="KW-0418">Kinase</keyword>
<dbReference type="InterPro" id="IPR011009">
    <property type="entry name" value="Kinase-like_dom_sf"/>
</dbReference>
<feature type="compositionally biased region" description="Polar residues" evidence="7">
    <location>
        <begin position="957"/>
        <end position="969"/>
    </location>
</feature>
<reference evidence="9 10" key="1">
    <citation type="submission" date="2021-06" db="EMBL/GenBank/DDBJ databases">
        <authorList>
            <person name="Palmer J.M."/>
        </authorList>
    </citation>
    <scope>NUCLEOTIDE SEQUENCE [LARGE SCALE GENOMIC DNA]</scope>
    <source>
        <strain evidence="9 10">GA_2019</strain>
        <tissue evidence="9">Muscle</tissue>
    </source>
</reference>
<dbReference type="Proteomes" id="UP001476798">
    <property type="component" value="Unassembled WGS sequence"/>
</dbReference>
<feature type="region of interest" description="Disordered" evidence="7">
    <location>
        <begin position="909"/>
        <end position="977"/>
    </location>
</feature>
<dbReference type="PROSITE" id="PS00108">
    <property type="entry name" value="PROTEIN_KINASE_ST"/>
    <property type="match status" value="1"/>
</dbReference>
<feature type="binding site" evidence="6">
    <location>
        <position position="327"/>
    </location>
    <ligand>
        <name>ATP</name>
        <dbReference type="ChEBI" id="CHEBI:30616"/>
    </ligand>
</feature>
<dbReference type="SMART" id="SM00220">
    <property type="entry name" value="S_TKc"/>
    <property type="match status" value="1"/>
</dbReference>
<dbReference type="InterPro" id="IPR017441">
    <property type="entry name" value="Protein_kinase_ATP_BS"/>
</dbReference>
<evidence type="ECO:0000256" key="2">
    <source>
        <dbReference type="ARBA" id="ARBA00022679"/>
    </source>
</evidence>
<evidence type="ECO:0000259" key="8">
    <source>
        <dbReference type="PROSITE" id="PS50011"/>
    </source>
</evidence>
<evidence type="ECO:0000256" key="4">
    <source>
        <dbReference type="ARBA" id="ARBA00022777"/>
    </source>
</evidence>